<evidence type="ECO:0000313" key="1">
    <source>
        <dbReference type="EMBL" id="MCT7944634.1"/>
    </source>
</evidence>
<keyword evidence="2" id="KW-1185">Reference proteome</keyword>
<dbReference type="EMBL" id="JAMTCC010000005">
    <property type="protein sequence ID" value="MCT7944634.1"/>
    <property type="molecule type" value="Genomic_DNA"/>
</dbReference>
<dbReference type="RefSeq" id="WP_261271916.1">
    <property type="nucleotide sequence ID" value="NZ_JAMTCC010000005.1"/>
</dbReference>
<dbReference type="AlphaFoldDB" id="A0A9X2WS74"/>
<protein>
    <submittedName>
        <fullName evidence="1">Uncharacterized protein</fullName>
    </submittedName>
</protein>
<proteinExistence type="predicted"/>
<accession>A0A9X2WS74</accession>
<name>A0A9X2WS74_9GAMM</name>
<dbReference type="Proteomes" id="UP001155604">
    <property type="component" value="Unassembled WGS sequence"/>
</dbReference>
<evidence type="ECO:0000313" key="2">
    <source>
        <dbReference type="Proteomes" id="UP001155604"/>
    </source>
</evidence>
<sequence length="61" mass="6584">MNNLNHKKTGSQPAKIDTARQTALTKAIVPNLSLITHKELPSALKHLGGGGLWPAPYITRL</sequence>
<organism evidence="1 2">
    <name type="scientific">Shewanella septentrionalis</name>
    <dbReference type="NCBI Taxonomy" id="2952223"/>
    <lineage>
        <taxon>Bacteria</taxon>
        <taxon>Pseudomonadati</taxon>
        <taxon>Pseudomonadota</taxon>
        <taxon>Gammaproteobacteria</taxon>
        <taxon>Alteromonadales</taxon>
        <taxon>Shewanellaceae</taxon>
        <taxon>Shewanella</taxon>
    </lineage>
</organism>
<comment type="caution">
    <text evidence="1">The sequence shown here is derived from an EMBL/GenBank/DDBJ whole genome shotgun (WGS) entry which is preliminary data.</text>
</comment>
<gene>
    <name evidence="1" type="ORF">NE536_04550</name>
</gene>
<reference evidence="1" key="1">
    <citation type="journal article" date="2023" name="Int. J. Syst. Evol. Microbiol.">
        <title>&lt;i&gt;Shewanella septentrionalis&lt;/i&gt; sp. nov. and &lt;i&gt;Shewanella holmiensis&lt;/i&gt; sp. nov., isolated from Baltic Sea water and sediments.</title>
        <authorList>
            <person name="Martin-Rodriguez A.J."/>
            <person name="Thorell K."/>
            <person name="Joffre E."/>
            <person name="Jensie-Markopoulos S."/>
            <person name="Moore E.R.B."/>
            <person name="Sjoling A."/>
        </authorList>
    </citation>
    <scope>NUCLEOTIDE SEQUENCE</scope>
    <source>
        <strain evidence="1">SP1W3</strain>
    </source>
</reference>